<organism evidence="2">
    <name type="scientific">Alexandrium monilatum</name>
    <dbReference type="NCBI Taxonomy" id="311494"/>
    <lineage>
        <taxon>Eukaryota</taxon>
        <taxon>Sar</taxon>
        <taxon>Alveolata</taxon>
        <taxon>Dinophyceae</taxon>
        <taxon>Gonyaulacales</taxon>
        <taxon>Pyrocystaceae</taxon>
        <taxon>Alexandrium</taxon>
    </lineage>
</organism>
<dbReference type="SUPFAM" id="SSF53300">
    <property type="entry name" value="vWA-like"/>
    <property type="match status" value="1"/>
</dbReference>
<dbReference type="PROSITE" id="PS50234">
    <property type="entry name" value="VWFA"/>
    <property type="match status" value="1"/>
</dbReference>
<accession>A0A7S4R9X8</accession>
<evidence type="ECO:0000259" key="1">
    <source>
        <dbReference type="PROSITE" id="PS50234"/>
    </source>
</evidence>
<proteinExistence type="predicted"/>
<dbReference type="InterPro" id="IPR051266">
    <property type="entry name" value="CLCR"/>
</dbReference>
<dbReference type="InterPro" id="IPR002035">
    <property type="entry name" value="VWF_A"/>
</dbReference>
<dbReference type="InterPro" id="IPR036465">
    <property type="entry name" value="vWFA_dom_sf"/>
</dbReference>
<name>A0A7S4R9X8_9DINO</name>
<gene>
    <name evidence="2" type="ORF">AMON00008_LOCUS31218</name>
</gene>
<feature type="domain" description="VWFA" evidence="1">
    <location>
        <begin position="103"/>
        <end position="302"/>
    </location>
</feature>
<dbReference type="PANTHER" id="PTHR10579">
    <property type="entry name" value="CALCIUM-ACTIVATED CHLORIDE CHANNEL REGULATOR"/>
    <property type="match status" value="1"/>
</dbReference>
<reference evidence="2" key="1">
    <citation type="submission" date="2021-01" db="EMBL/GenBank/DDBJ databases">
        <authorList>
            <person name="Corre E."/>
            <person name="Pelletier E."/>
            <person name="Niang G."/>
            <person name="Scheremetjew M."/>
            <person name="Finn R."/>
            <person name="Kale V."/>
            <person name="Holt S."/>
            <person name="Cochrane G."/>
            <person name="Meng A."/>
            <person name="Brown T."/>
            <person name="Cohen L."/>
        </authorList>
    </citation>
    <scope>NUCLEOTIDE SEQUENCE</scope>
    <source>
        <strain evidence="2">CCMP3105</strain>
    </source>
</reference>
<dbReference type="EMBL" id="HBNR01044860">
    <property type="protein sequence ID" value="CAE4605609.1"/>
    <property type="molecule type" value="Transcribed_RNA"/>
</dbReference>
<dbReference type="Pfam" id="PF13519">
    <property type="entry name" value="VWA_2"/>
    <property type="match status" value="1"/>
</dbReference>
<dbReference type="PANTHER" id="PTHR10579:SF43">
    <property type="entry name" value="ZINC FINGER (C3HC4-TYPE RING FINGER) FAMILY PROTEIN"/>
    <property type="match status" value="1"/>
</dbReference>
<dbReference type="Gene3D" id="3.40.50.410">
    <property type="entry name" value="von Willebrand factor, type A domain"/>
    <property type="match status" value="1"/>
</dbReference>
<sequence>MLPGGARDARRFRAAAQGRSLGGLPPPSSLTCQGVFSQHAFHVGCLEDKASDISLVAHWGWAEAGAAGSGADAASSPPSNELWLGCFLRSRREGAPRDAAPLDLVLVLDTSGSMNCTVEFSRNARIRMPQPPAADAGGQRTRLHLAKEAVRSVFRRLREDDRLSVATFADFGRVLQPLEMVGRIDLQWLLATVDALLPMGGTTLAAGMATAVQAAELTQSRDVHTGRRHRRAVFLTDMEDARAEELEAMVAEQARLGFCVSFVGVGIDFNSDVAEQVTRHPGANYFCVTGTDELQKVMVDHFDRNFFPTVPDVQVSFQSDVFDVAAVYGTPTEAKKEIMAADWQPSLHHVYPIAFQKQVKELLLCWRRRFHSRLPLSLAQRVLSCLAPPARAVLHLGALFPCRDLGDGTVEGGLILVQMAPCKDAHTAAQGHIRIGLEYTGVEGRHVSTFQDHKVPLQALGTLPPPPSIVLRQGILLRHFVEVCRRYLIEAASPRFTVAKLNEALRDLEAFHKGYEAELEFCPGVREDLVGFCRLAHNHCEELLWMGR</sequence>
<evidence type="ECO:0000313" key="2">
    <source>
        <dbReference type="EMBL" id="CAE4605609.1"/>
    </source>
</evidence>
<protein>
    <recommendedName>
        <fullName evidence="1">VWFA domain-containing protein</fullName>
    </recommendedName>
</protein>
<dbReference type="AlphaFoldDB" id="A0A7S4R9X8"/>
<dbReference type="SMART" id="SM00327">
    <property type="entry name" value="VWA"/>
    <property type="match status" value="1"/>
</dbReference>